<dbReference type="Proteomes" id="UP001212997">
    <property type="component" value="Unassembled WGS sequence"/>
</dbReference>
<evidence type="ECO:0000256" key="1">
    <source>
        <dbReference type="ARBA" id="ARBA00004601"/>
    </source>
</evidence>
<dbReference type="InterPro" id="IPR007258">
    <property type="entry name" value="Vps52"/>
</dbReference>
<dbReference type="GO" id="GO:0006896">
    <property type="term" value="P:Golgi to vacuole transport"/>
    <property type="evidence" value="ECO:0007669"/>
    <property type="project" value="TreeGrafter"/>
</dbReference>
<feature type="domain" description="Vps52 C-terminal" evidence="8">
    <location>
        <begin position="363"/>
        <end position="516"/>
    </location>
</feature>
<comment type="similarity">
    <text evidence="2">Belongs to the VPS52 family.</text>
</comment>
<feature type="region of interest" description="Disordered" evidence="6">
    <location>
        <begin position="298"/>
        <end position="338"/>
    </location>
</feature>
<dbReference type="GO" id="GO:0000938">
    <property type="term" value="C:GARP complex"/>
    <property type="evidence" value="ECO:0007669"/>
    <property type="project" value="TreeGrafter"/>
</dbReference>
<dbReference type="GO" id="GO:0005829">
    <property type="term" value="C:cytosol"/>
    <property type="evidence" value="ECO:0007669"/>
    <property type="project" value="GOC"/>
</dbReference>
<name>A0AAD5VAD1_9APHY</name>
<evidence type="ECO:0000256" key="5">
    <source>
        <dbReference type="ARBA" id="ARBA00023034"/>
    </source>
</evidence>
<evidence type="ECO:0000313" key="10">
    <source>
        <dbReference type="Proteomes" id="UP001212997"/>
    </source>
</evidence>
<dbReference type="EMBL" id="JANAWD010000061">
    <property type="protein sequence ID" value="KAJ3488696.1"/>
    <property type="molecule type" value="Genomic_DNA"/>
</dbReference>
<comment type="subcellular location">
    <subcellularLocation>
        <location evidence="1">Golgi apparatus</location>
        <location evidence="1">trans-Golgi network</location>
    </subcellularLocation>
</comment>
<dbReference type="InterPro" id="IPR048319">
    <property type="entry name" value="Vps52_CC"/>
</dbReference>
<dbReference type="GO" id="GO:0019905">
    <property type="term" value="F:syntaxin binding"/>
    <property type="evidence" value="ECO:0007669"/>
    <property type="project" value="TreeGrafter"/>
</dbReference>
<keyword evidence="10" id="KW-1185">Reference proteome</keyword>
<keyword evidence="3" id="KW-0813">Transport</keyword>
<dbReference type="Pfam" id="PF04129">
    <property type="entry name" value="Vps52_CC"/>
    <property type="match status" value="1"/>
</dbReference>
<keyword evidence="5" id="KW-0333">Golgi apparatus</keyword>
<dbReference type="PANTHER" id="PTHR14190:SF7">
    <property type="entry name" value="VACUOLAR PROTEIN SORTING-ASSOCIATED PROTEIN 52 HOMOLOG"/>
    <property type="match status" value="1"/>
</dbReference>
<dbReference type="InterPro" id="IPR048361">
    <property type="entry name" value="Vps52_C"/>
</dbReference>
<dbReference type="GO" id="GO:0042147">
    <property type="term" value="P:retrograde transport, endosome to Golgi"/>
    <property type="evidence" value="ECO:0007669"/>
    <property type="project" value="TreeGrafter"/>
</dbReference>
<gene>
    <name evidence="9" type="ORF">NLI96_g2666</name>
</gene>
<protein>
    <recommendedName>
        <fullName evidence="11">Vacuolar sorting protein</fullName>
    </recommendedName>
</protein>
<evidence type="ECO:0000256" key="6">
    <source>
        <dbReference type="SAM" id="MobiDB-lite"/>
    </source>
</evidence>
<proteinExistence type="inferred from homology"/>
<sequence length="589" mass="66063">MVSEVTRKAKEFVELHDQVQSSVDLLDSLESFLSTFQKDLSAVSGQISDLQDRSKDIDNRLKNRRKIEKPLSNLISDLTIPPPLATLILDTIVGESWIPAISELERRLVALKLRVRVKAARDMADVGEGIRIAASKLRTFFLDLLQPIRTSMTTNMQVVQTSVFLKYRPFFVFLQRHAPTVASEVQRAYVGAARTYFETGFRRYIRSLGWVKARTTSKSETIVFNAADAAPENAADIDRLAYAHIEGPSVTLAYLAEDKAYKEPVESLLRSLLLVLMDNATAEYSFITSFFATEPQPLPSHLKESSNPLSPPTSLSPLPGESDDNPSKDGSEQSTLSRRRMSGIISSTSLNMSSVSPKEEQANLNTIWKQVMDPVLEYTKTFINTILSIPPPVIPLLTMIRLTEDIMAEVQKRGCGPLENFVFSIRLQMWPVFQKLMSEHIDALKKFTDGSGSGLFRQRTTSDAAVATICSRYVVIFNSFVALTDQPDETMIFSKYDSSSQLPKLQFTFELSLLRLRQELAKLITSHTDKITDIVARATAQAKLYDAVLRGLSSGPTPASHPKAQSEIAFWREREEEARRRVISTRRGR</sequence>
<evidence type="ECO:0000313" key="9">
    <source>
        <dbReference type="EMBL" id="KAJ3488696.1"/>
    </source>
</evidence>
<dbReference type="GO" id="GO:0015031">
    <property type="term" value="P:protein transport"/>
    <property type="evidence" value="ECO:0007669"/>
    <property type="project" value="UniProtKB-KW"/>
</dbReference>
<feature type="domain" description="Vps52 C-terminal" evidence="8">
    <location>
        <begin position="249"/>
        <end position="293"/>
    </location>
</feature>
<dbReference type="GO" id="GO:0032456">
    <property type="term" value="P:endocytic recycling"/>
    <property type="evidence" value="ECO:0007669"/>
    <property type="project" value="TreeGrafter"/>
</dbReference>
<evidence type="ECO:0000259" key="7">
    <source>
        <dbReference type="Pfam" id="PF04129"/>
    </source>
</evidence>
<evidence type="ECO:0000256" key="3">
    <source>
        <dbReference type="ARBA" id="ARBA00022448"/>
    </source>
</evidence>
<evidence type="ECO:0000256" key="2">
    <source>
        <dbReference type="ARBA" id="ARBA00008180"/>
    </source>
</evidence>
<comment type="caution">
    <text evidence="9">The sequence shown here is derived from an EMBL/GenBank/DDBJ whole genome shotgun (WGS) entry which is preliminary data.</text>
</comment>
<dbReference type="AlphaFoldDB" id="A0AAD5VAD1"/>
<organism evidence="9 10">
    <name type="scientific">Meripilus lineatus</name>
    <dbReference type="NCBI Taxonomy" id="2056292"/>
    <lineage>
        <taxon>Eukaryota</taxon>
        <taxon>Fungi</taxon>
        <taxon>Dikarya</taxon>
        <taxon>Basidiomycota</taxon>
        <taxon>Agaricomycotina</taxon>
        <taxon>Agaricomycetes</taxon>
        <taxon>Polyporales</taxon>
        <taxon>Meripilaceae</taxon>
        <taxon>Meripilus</taxon>
    </lineage>
</organism>
<keyword evidence="4" id="KW-0653">Protein transport</keyword>
<evidence type="ECO:0000256" key="4">
    <source>
        <dbReference type="ARBA" id="ARBA00022927"/>
    </source>
</evidence>
<reference evidence="9" key="1">
    <citation type="submission" date="2022-07" db="EMBL/GenBank/DDBJ databases">
        <title>Genome Sequence of Physisporinus lineatus.</title>
        <authorList>
            <person name="Buettner E."/>
        </authorList>
    </citation>
    <scope>NUCLEOTIDE SEQUENCE</scope>
    <source>
        <strain evidence="9">VT162</strain>
    </source>
</reference>
<dbReference type="PANTHER" id="PTHR14190">
    <property type="entry name" value="SUPPRESSOR OF ACTIN MUTATIONS 2/VACUOLAR PROTEIN SORTING 52"/>
    <property type="match status" value="1"/>
</dbReference>
<dbReference type="Pfam" id="PF20655">
    <property type="entry name" value="Vps52_C"/>
    <property type="match status" value="2"/>
</dbReference>
<feature type="compositionally biased region" description="Low complexity" evidence="6">
    <location>
        <begin position="305"/>
        <end position="319"/>
    </location>
</feature>
<feature type="domain" description="Vps52 coiled-coil" evidence="7">
    <location>
        <begin position="9"/>
        <end position="174"/>
    </location>
</feature>
<evidence type="ECO:0000259" key="8">
    <source>
        <dbReference type="Pfam" id="PF20655"/>
    </source>
</evidence>
<evidence type="ECO:0008006" key="11">
    <source>
        <dbReference type="Google" id="ProtNLM"/>
    </source>
</evidence>
<accession>A0AAD5VAD1</accession>